<evidence type="ECO:0000313" key="1">
    <source>
        <dbReference type="EMBL" id="WIM69259.1"/>
    </source>
</evidence>
<proteinExistence type="predicted"/>
<protein>
    <submittedName>
        <fullName evidence="1">Uncharacterized protein</fullName>
    </submittedName>
</protein>
<evidence type="ECO:0000313" key="2">
    <source>
        <dbReference type="Proteomes" id="UP001238805"/>
    </source>
</evidence>
<dbReference type="Proteomes" id="UP001238805">
    <property type="component" value="Chromosome"/>
</dbReference>
<name>A0ABY8VM45_9CORY</name>
<accession>A0ABY8VM45</accession>
<keyword evidence="2" id="KW-1185">Reference proteome</keyword>
<organism evidence="1 2">
    <name type="scientific">Corynebacterium suedekumii</name>
    <dbReference type="NCBI Taxonomy" id="3049801"/>
    <lineage>
        <taxon>Bacteria</taxon>
        <taxon>Bacillati</taxon>
        <taxon>Actinomycetota</taxon>
        <taxon>Actinomycetes</taxon>
        <taxon>Mycobacteriales</taxon>
        <taxon>Corynebacteriaceae</taxon>
        <taxon>Corynebacterium</taxon>
    </lineage>
</organism>
<gene>
    <name evidence="1" type="ORF">QP029_08180</name>
</gene>
<dbReference type="RefSeq" id="WP_284873854.1">
    <property type="nucleotide sequence ID" value="NZ_CP126970.1"/>
</dbReference>
<reference evidence="1 2" key="1">
    <citation type="submission" date="2023-05" db="EMBL/GenBank/DDBJ databases">
        <title>Corynebacterium suedekumii sp. nov. and Corynebacterium breve sp. nov. isolated from raw cow's milk.</title>
        <authorList>
            <person name="Baer M.K."/>
            <person name="Mehl L."/>
            <person name="Hellmuth R."/>
            <person name="Marke G."/>
            <person name="Lipski A."/>
        </authorList>
    </citation>
    <scope>NUCLEOTIDE SEQUENCE [LARGE SCALE GENOMIC DNA]</scope>
    <source>
        <strain evidence="1 2">LM112</strain>
    </source>
</reference>
<sequence length="119" mass="12373">MFGFGRKELVDVPEDVTAVTVGSLAVHTAEQLVIVTVDAASAPLLIDAAVSRRPHSLTAGDSIIFLIPVKDARLVPAYDPKLGWIIPLTPAVAGNLAAQLAAGPGGYEIEGINLAFVME</sequence>
<dbReference type="EMBL" id="CP126970">
    <property type="protein sequence ID" value="WIM69259.1"/>
    <property type="molecule type" value="Genomic_DNA"/>
</dbReference>